<dbReference type="Proteomes" id="UP000004088">
    <property type="component" value="Unassembled WGS sequence"/>
</dbReference>
<protein>
    <submittedName>
        <fullName evidence="1">Uncharacterized protein</fullName>
    </submittedName>
</protein>
<accession>F0EXH6</accession>
<reference evidence="1 2" key="1">
    <citation type="submission" date="2011-01" db="EMBL/GenBank/DDBJ databases">
        <authorList>
            <person name="Muzny D."/>
            <person name="Qin X."/>
            <person name="Deng J."/>
            <person name="Jiang H."/>
            <person name="Liu Y."/>
            <person name="Qu J."/>
            <person name="Song X.-Z."/>
            <person name="Zhang L."/>
            <person name="Thornton R."/>
            <person name="Coyle M."/>
            <person name="Francisco L."/>
            <person name="Jackson L."/>
            <person name="Javaid M."/>
            <person name="Korchina V."/>
            <person name="Kovar C."/>
            <person name="Mata R."/>
            <person name="Mathew T."/>
            <person name="Ngo R."/>
            <person name="Nguyen L."/>
            <person name="Nguyen N."/>
            <person name="Okwuonu G."/>
            <person name="Ongeri F."/>
            <person name="Pham C."/>
            <person name="Simmons D."/>
            <person name="Wilczek-Boney K."/>
            <person name="Hale W."/>
            <person name="Jakkamsetti A."/>
            <person name="Pham P."/>
            <person name="Ruth R."/>
            <person name="San Lucas F."/>
            <person name="Warren J."/>
            <person name="Zhang J."/>
            <person name="Zhao Z."/>
            <person name="Zhou C."/>
            <person name="Zhu D."/>
            <person name="Lee S."/>
            <person name="Bess C."/>
            <person name="Blankenburg K."/>
            <person name="Forbes L."/>
            <person name="Fu Q."/>
            <person name="Gubbala S."/>
            <person name="Hirani K."/>
            <person name="Jayaseelan J.C."/>
            <person name="Lara F."/>
            <person name="Munidasa M."/>
            <person name="Palculict T."/>
            <person name="Patil S."/>
            <person name="Pu L.-L."/>
            <person name="Saada N."/>
            <person name="Tang L."/>
            <person name="Weissenberger G."/>
            <person name="Zhu Y."/>
            <person name="Hemphill L."/>
            <person name="Shang Y."/>
            <person name="Youmans B."/>
            <person name="Ayvaz T."/>
            <person name="Ross M."/>
            <person name="Santibanez J."/>
            <person name="Aqrawi P."/>
            <person name="Gross S."/>
            <person name="Joshi V."/>
            <person name="Fowler G."/>
            <person name="Nazareth L."/>
            <person name="Reid J."/>
            <person name="Worley K."/>
            <person name="Petrosino J."/>
            <person name="Highlander S."/>
            <person name="Gibbs R."/>
        </authorList>
    </citation>
    <scope>NUCLEOTIDE SEQUENCE [LARGE SCALE GENOMIC DNA]</scope>
    <source>
        <strain evidence="1 2">ATCC 33394</strain>
    </source>
</reference>
<dbReference type="AlphaFoldDB" id="F0EXH6"/>
<evidence type="ECO:0000313" key="2">
    <source>
        <dbReference type="Proteomes" id="UP000004088"/>
    </source>
</evidence>
<sequence length="54" mass="5748">MRVQAAFCGLNGEKAACTLVFCFGLRFRLPVCYLVSGAMGLAAILHAGCHRSES</sequence>
<organism evidence="1 2">
    <name type="scientific">Kingella denitrificans ATCC 33394</name>
    <dbReference type="NCBI Taxonomy" id="888741"/>
    <lineage>
        <taxon>Bacteria</taxon>
        <taxon>Pseudomonadati</taxon>
        <taxon>Pseudomonadota</taxon>
        <taxon>Betaproteobacteria</taxon>
        <taxon>Neisseriales</taxon>
        <taxon>Neisseriaceae</taxon>
        <taxon>Kingella</taxon>
    </lineage>
</organism>
<dbReference type="EMBL" id="AEWV01000008">
    <property type="protein sequence ID" value="EGC18007.1"/>
    <property type="molecule type" value="Genomic_DNA"/>
</dbReference>
<comment type="caution">
    <text evidence="1">The sequence shown here is derived from an EMBL/GenBank/DDBJ whole genome shotgun (WGS) entry which is preliminary data.</text>
</comment>
<dbReference type="HOGENOM" id="CLU_3044269_0_0_4"/>
<evidence type="ECO:0000313" key="1">
    <source>
        <dbReference type="EMBL" id="EGC18007.1"/>
    </source>
</evidence>
<name>F0EXH6_9NEIS</name>
<proteinExistence type="predicted"/>
<gene>
    <name evidence="1" type="ORF">HMPREF9098_0560</name>
</gene>
<keyword evidence="2" id="KW-1185">Reference proteome</keyword>